<feature type="transmembrane region" description="Helical" evidence="2">
    <location>
        <begin position="21"/>
        <end position="43"/>
    </location>
</feature>
<evidence type="ECO:0000313" key="3">
    <source>
        <dbReference type="EMBL" id="SDM24757.1"/>
    </source>
</evidence>
<dbReference type="Proteomes" id="UP000198704">
    <property type="component" value="Unassembled WGS sequence"/>
</dbReference>
<organism evidence="3 4">
    <name type="scientific">Methylobacterium phyllostachyos</name>
    <dbReference type="NCBI Taxonomy" id="582672"/>
    <lineage>
        <taxon>Bacteria</taxon>
        <taxon>Pseudomonadati</taxon>
        <taxon>Pseudomonadota</taxon>
        <taxon>Alphaproteobacteria</taxon>
        <taxon>Hyphomicrobiales</taxon>
        <taxon>Methylobacteriaceae</taxon>
        <taxon>Methylobacterium</taxon>
    </lineage>
</organism>
<dbReference type="AlphaFoldDB" id="A0A1G9RP81"/>
<reference evidence="4" key="1">
    <citation type="submission" date="2016-10" db="EMBL/GenBank/DDBJ databases">
        <authorList>
            <person name="Varghese N."/>
            <person name="Submissions S."/>
        </authorList>
    </citation>
    <scope>NUCLEOTIDE SEQUENCE [LARGE SCALE GENOMIC DNA]</scope>
    <source>
        <strain evidence="4">BL47</strain>
    </source>
</reference>
<gene>
    <name evidence="3" type="ORF">SAMN05216360_101320</name>
</gene>
<protein>
    <recommendedName>
        <fullName evidence="5">DUF2946 domain-containing protein</fullName>
    </recommendedName>
</protein>
<feature type="region of interest" description="Disordered" evidence="1">
    <location>
        <begin position="106"/>
        <end position="128"/>
    </location>
</feature>
<keyword evidence="2" id="KW-0812">Transmembrane</keyword>
<name>A0A1G9RP81_9HYPH</name>
<keyword evidence="4" id="KW-1185">Reference proteome</keyword>
<keyword evidence="2" id="KW-1133">Transmembrane helix</keyword>
<accession>A0A1G9RP81</accession>
<dbReference type="STRING" id="582672.SAMN05216360_101320"/>
<keyword evidence="2" id="KW-0472">Membrane</keyword>
<evidence type="ECO:0000313" key="4">
    <source>
        <dbReference type="Proteomes" id="UP000198704"/>
    </source>
</evidence>
<proteinExistence type="predicted"/>
<sequence>MDRASARSRRRDGDPVAPLRAAIAVLALYAFVLQAFLGGLMPIPAAADGLCAQHAASDSTPDRPLTHGHGDCCTVAQATGTALPARAALVSVAWIAGDHGGVAHRAVGQIGPRAPPDRSASPRGPPSA</sequence>
<evidence type="ECO:0008006" key="5">
    <source>
        <dbReference type="Google" id="ProtNLM"/>
    </source>
</evidence>
<evidence type="ECO:0000256" key="2">
    <source>
        <dbReference type="SAM" id="Phobius"/>
    </source>
</evidence>
<evidence type="ECO:0000256" key="1">
    <source>
        <dbReference type="SAM" id="MobiDB-lite"/>
    </source>
</evidence>
<dbReference type="EMBL" id="FNHS01000001">
    <property type="protein sequence ID" value="SDM24757.1"/>
    <property type="molecule type" value="Genomic_DNA"/>
</dbReference>
<dbReference type="OrthoDB" id="7999463at2"/>